<feature type="transmembrane region" description="Helical" evidence="8">
    <location>
        <begin position="247"/>
        <end position="266"/>
    </location>
</feature>
<keyword evidence="3 8" id="KW-0813">Transport</keyword>
<evidence type="ECO:0000313" key="13">
    <source>
        <dbReference type="Proteomes" id="UP000544107"/>
    </source>
</evidence>
<evidence type="ECO:0000256" key="1">
    <source>
        <dbReference type="ARBA" id="ARBA00004651"/>
    </source>
</evidence>
<feature type="transmembrane region" description="Helical" evidence="8">
    <location>
        <begin position="163"/>
        <end position="182"/>
    </location>
</feature>
<comment type="similarity">
    <text evidence="2 8">Belongs to the major facilitator superfamily. Bcr/CmlA family.</text>
</comment>
<proteinExistence type="inferred from homology"/>
<feature type="transmembrane region" description="Helical" evidence="8">
    <location>
        <begin position="46"/>
        <end position="63"/>
    </location>
</feature>
<dbReference type="NCBIfam" id="TIGR00710">
    <property type="entry name" value="efflux_Bcr_CflA"/>
    <property type="match status" value="1"/>
</dbReference>
<dbReference type="Gene3D" id="1.20.1720.10">
    <property type="entry name" value="Multidrug resistance protein D"/>
    <property type="match status" value="1"/>
</dbReference>
<evidence type="ECO:0000256" key="7">
    <source>
        <dbReference type="ARBA" id="ARBA00023136"/>
    </source>
</evidence>
<feature type="transmembrane region" description="Helical" evidence="8">
    <location>
        <begin position="278"/>
        <end position="298"/>
    </location>
</feature>
<comment type="subcellular location">
    <subcellularLocation>
        <location evidence="8">Cell inner membrane</location>
        <topology evidence="8">Multi-pass membrane protein</topology>
    </subcellularLocation>
    <subcellularLocation>
        <location evidence="1">Cell membrane</location>
        <topology evidence="1">Multi-pass membrane protein</topology>
    </subcellularLocation>
</comment>
<protein>
    <recommendedName>
        <fullName evidence="8">Bcr/CflA family efflux transporter</fullName>
    </recommendedName>
</protein>
<comment type="caution">
    <text evidence="11">The sequence shown here is derived from an EMBL/GenBank/DDBJ whole genome shotgun (WGS) entry which is preliminary data.</text>
</comment>
<dbReference type="InterPro" id="IPR036259">
    <property type="entry name" value="MFS_trans_sf"/>
</dbReference>
<keyword evidence="7 8" id="KW-0472">Membrane</keyword>
<evidence type="ECO:0000313" key="12">
    <source>
        <dbReference type="Proteomes" id="UP000185598"/>
    </source>
</evidence>
<dbReference type="Pfam" id="PF07690">
    <property type="entry name" value="MFS_1"/>
    <property type="match status" value="1"/>
</dbReference>
<dbReference type="PANTHER" id="PTHR23502">
    <property type="entry name" value="MAJOR FACILITATOR SUPERFAMILY"/>
    <property type="match status" value="1"/>
</dbReference>
<organism evidence="11 12">
    <name type="scientific">Allorhizobium taibaishanense</name>
    <dbReference type="NCBI Taxonomy" id="887144"/>
    <lineage>
        <taxon>Bacteria</taxon>
        <taxon>Pseudomonadati</taxon>
        <taxon>Pseudomonadota</taxon>
        <taxon>Alphaproteobacteria</taxon>
        <taxon>Hyphomicrobiales</taxon>
        <taxon>Rhizobiaceae</taxon>
        <taxon>Rhizobium/Agrobacterium group</taxon>
        <taxon>Allorhizobium</taxon>
    </lineage>
</organism>
<evidence type="ECO:0000313" key="11">
    <source>
        <dbReference type="EMBL" id="OLP51992.1"/>
    </source>
</evidence>
<dbReference type="GO" id="GO:1990961">
    <property type="term" value="P:xenobiotic detoxification by transmembrane export across the plasma membrane"/>
    <property type="evidence" value="ECO:0007669"/>
    <property type="project" value="InterPro"/>
</dbReference>
<feature type="transmembrane region" description="Helical" evidence="8">
    <location>
        <begin position="203"/>
        <end position="227"/>
    </location>
</feature>
<dbReference type="PRINTS" id="PR01036">
    <property type="entry name" value="TCRTETB"/>
</dbReference>
<dbReference type="PANTHER" id="PTHR23502:SF132">
    <property type="entry name" value="POLYAMINE TRANSPORTER 2-RELATED"/>
    <property type="match status" value="1"/>
</dbReference>
<keyword evidence="8" id="KW-0997">Cell inner membrane</keyword>
<feature type="domain" description="Major facilitator superfamily (MFS) profile" evidence="9">
    <location>
        <begin position="5"/>
        <end position="390"/>
    </location>
</feature>
<reference evidence="11 12" key="1">
    <citation type="submission" date="2016-09" db="EMBL/GenBank/DDBJ databases">
        <title>Rhizobium oryziradicis sp. nov., isolated from the root of rice.</title>
        <authorList>
            <person name="Zhao J."/>
            <person name="Zhang X."/>
        </authorList>
    </citation>
    <scope>NUCLEOTIDE SEQUENCE [LARGE SCALE GENOMIC DNA]</scope>
    <source>
        <strain evidence="11 12">14971</strain>
    </source>
</reference>
<keyword evidence="5 8" id="KW-0812">Transmembrane</keyword>
<name>A0A1Q9AAT0_9HYPH</name>
<evidence type="ECO:0000313" key="10">
    <source>
        <dbReference type="EMBL" id="MBB4010430.1"/>
    </source>
</evidence>
<feature type="transmembrane region" description="Helical" evidence="8">
    <location>
        <begin position="304"/>
        <end position="330"/>
    </location>
</feature>
<dbReference type="Proteomes" id="UP000185598">
    <property type="component" value="Unassembled WGS sequence"/>
</dbReference>
<feature type="transmembrane region" description="Helical" evidence="8">
    <location>
        <begin position="369"/>
        <end position="389"/>
    </location>
</feature>
<dbReference type="PROSITE" id="PS50850">
    <property type="entry name" value="MFS"/>
    <property type="match status" value="1"/>
</dbReference>
<dbReference type="AlphaFoldDB" id="A0A1Q9AAT0"/>
<dbReference type="GO" id="GO:0005886">
    <property type="term" value="C:plasma membrane"/>
    <property type="evidence" value="ECO:0007669"/>
    <property type="project" value="UniProtKB-SubCell"/>
</dbReference>
<dbReference type="SUPFAM" id="SSF103473">
    <property type="entry name" value="MFS general substrate transporter"/>
    <property type="match status" value="1"/>
</dbReference>
<feature type="transmembrane region" description="Helical" evidence="8">
    <location>
        <begin position="75"/>
        <end position="93"/>
    </location>
</feature>
<feature type="transmembrane region" description="Helical" evidence="8">
    <location>
        <begin position="132"/>
        <end position="157"/>
    </location>
</feature>
<reference evidence="10 13" key="2">
    <citation type="submission" date="2020-08" db="EMBL/GenBank/DDBJ databases">
        <title>Genomic Encyclopedia of Type Strains, Phase IV (KMG-IV): sequencing the most valuable type-strain genomes for metagenomic binning, comparative biology and taxonomic classification.</title>
        <authorList>
            <person name="Goeker M."/>
        </authorList>
    </citation>
    <scope>NUCLEOTIDE SEQUENCE [LARGE SCALE GENOMIC DNA]</scope>
    <source>
        <strain evidence="10 13">DSM 100021</strain>
    </source>
</reference>
<dbReference type="EMBL" id="MKIN01000017">
    <property type="protein sequence ID" value="OLP51992.1"/>
    <property type="molecule type" value="Genomic_DNA"/>
</dbReference>
<dbReference type="InterPro" id="IPR004812">
    <property type="entry name" value="Efflux_drug-R_Bcr/CmlA"/>
</dbReference>
<feature type="transmembrane region" description="Helical" evidence="8">
    <location>
        <begin position="342"/>
        <end position="363"/>
    </location>
</feature>
<keyword evidence="4" id="KW-1003">Cell membrane</keyword>
<gene>
    <name evidence="11" type="ORF">BJF91_09580</name>
    <name evidence="10" type="ORF">GGQ71_004731</name>
</gene>
<evidence type="ECO:0000256" key="4">
    <source>
        <dbReference type="ARBA" id="ARBA00022475"/>
    </source>
</evidence>
<dbReference type="RefSeq" id="WP_075612760.1">
    <property type="nucleotide sequence ID" value="NZ_JACIED010000008.1"/>
</dbReference>
<sequence length="400" mass="42615">MKSSTLYYALILGFLSAVGVSALDIYLPSLPSIAKDFHTDGSTMQLSLTSYFVAMAIAQIVYGSMSDMFGRRPPLIAGMTIYVIGAVGCALAPSVHALIAFRFIQGLGAGAGAVIARAIVRDLHTGPEAARLMSLLMLVFSISPLLAPLAGSFIVSVATWRDIFWVLTAFGLLGVFLVTFVLNETRTREKRLESSLSGAFRNYGHLLTDTYFMGIVGIAAFGMSSYMVYVSNSSFVIIEHFQLSPSAYGVMFALNAIPFFVFSQMNARLAKRYGLRRVVRTAALLYASMMVMLLGTRLAGIDNFVVMTVLLLAGYGFLGLVVPSSAVLALEAHGRIAGTASALMGTLQFVAASAVTAVVSLFFDGTSLPMIAGIGLCSIMVVLFSLVTLRPTAGRVFAAE</sequence>
<dbReference type="InterPro" id="IPR020846">
    <property type="entry name" value="MFS_dom"/>
</dbReference>
<accession>A0A1Q9AAT0</accession>
<dbReference type="GO" id="GO:0015385">
    <property type="term" value="F:sodium:proton antiporter activity"/>
    <property type="evidence" value="ECO:0007669"/>
    <property type="project" value="TreeGrafter"/>
</dbReference>
<dbReference type="InterPro" id="IPR011701">
    <property type="entry name" value="MFS"/>
</dbReference>
<dbReference type="CDD" id="cd17320">
    <property type="entry name" value="MFS_MdfA_MDR_like"/>
    <property type="match status" value="1"/>
</dbReference>
<comment type="caution">
    <text evidence="8">Lacks conserved residue(s) required for the propagation of feature annotation.</text>
</comment>
<evidence type="ECO:0000256" key="5">
    <source>
        <dbReference type="ARBA" id="ARBA00022692"/>
    </source>
</evidence>
<keyword evidence="6 8" id="KW-1133">Transmembrane helix</keyword>
<dbReference type="STRING" id="887144.BJF91_09580"/>
<dbReference type="Proteomes" id="UP000544107">
    <property type="component" value="Unassembled WGS sequence"/>
</dbReference>
<dbReference type="FunFam" id="1.20.1720.10:FF:000005">
    <property type="entry name" value="Bcr/CflA family efflux transporter"/>
    <property type="match status" value="1"/>
</dbReference>
<evidence type="ECO:0000259" key="9">
    <source>
        <dbReference type="PROSITE" id="PS50850"/>
    </source>
</evidence>
<dbReference type="GO" id="GO:0042910">
    <property type="term" value="F:xenobiotic transmembrane transporter activity"/>
    <property type="evidence" value="ECO:0007669"/>
    <property type="project" value="InterPro"/>
</dbReference>
<keyword evidence="12" id="KW-1185">Reference proteome</keyword>
<evidence type="ECO:0000256" key="6">
    <source>
        <dbReference type="ARBA" id="ARBA00022989"/>
    </source>
</evidence>
<evidence type="ECO:0000256" key="8">
    <source>
        <dbReference type="RuleBase" id="RU365088"/>
    </source>
</evidence>
<evidence type="ECO:0000256" key="3">
    <source>
        <dbReference type="ARBA" id="ARBA00022448"/>
    </source>
</evidence>
<dbReference type="OrthoDB" id="9800416at2"/>
<feature type="transmembrane region" description="Helical" evidence="8">
    <location>
        <begin position="99"/>
        <end position="120"/>
    </location>
</feature>
<evidence type="ECO:0000256" key="2">
    <source>
        <dbReference type="ARBA" id="ARBA00006236"/>
    </source>
</evidence>
<dbReference type="EMBL" id="JACIED010000008">
    <property type="protein sequence ID" value="MBB4010430.1"/>
    <property type="molecule type" value="Genomic_DNA"/>
</dbReference>